<evidence type="ECO:0000313" key="1">
    <source>
        <dbReference type="EMBL" id="KAJ8122112.1"/>
    </source>
</evidence>
<keyword evidence="2" id="KW-1185">Reference proteome</keyword>
<comment type="caution">
    <text evidence="1">The sequence shown here is derived from an EMBL/GenBank/DDBJ whole genome shotgun (WGS) entry which is preliminary data.</text>
</comment>
<evidence type="ECO:0000313" key="2">
    <source>
        <dbReference type="Proteomes" id="UP001153334"/>
    </source>
</evidence>
<organism evidence="1 2">
    <name type="scientific">Nemania bipapillata</name>
    <dbReference type="NCBI Taxonomy" id="110536"/>
    <lineage>
        <taxon>Eukaryota</taxon>
        <taxon>Fungi</taxon>
        <taxon>Dikarya</taxon>
        <taxon>Ascomycota</taxon>
        <taxon>Pezizomycotina</taxon>
        <taxon>Sordariomycetes</taxon>
        <taxon>Xylariomycetidae</taxon>
        <taxon>Xylariales</taxon>
        <taxon>Xylariaceae</taxon>
        <taxon>Nemania</taxon>
    </lineage>
</organism>
<dbReference type="EMBL" id="JAPESX010000287">
    <property type="protein sequence ID" value="KAJ8122112.1"/>
    <property type="molecule type" value="Genomic_DNA"/>
</dbReference>
<name>A0ACC2J456_9PEZI</name>
<accession>A0ACC2J456</accession>
<dbReference type="Proteomes" id="UP001153334">
    <property type="component" value="Unassembled WGS sequence"/>
</dbReference>
<protein>
    <submittedName>
        <fullName evidence="1">Uncharacterized protein</fullName>
    </submittedName>
</protein>
<reference evidence="1" key="1">
    <citation type="submission" date="2022-11" db="EMBL/GenBank/DDBJ databases">
        <title>Genome Sequence of Nemania bipapillata.</title>
        <authorList>
            <person name="Buettner E."/>
        </authorList>
    </citation>
    <scope>NUCLEOTIDE SEQUENCE</scope>
    <source>
        <strain evidence="1">CP14</strain>
    </source>
</reference>
<gene>
    <name evidence="1" type="ORF">ONZ43_g1608</name>
</gene>
<sequence>MQQRRDEILAKKAKLAELKRQRELRAAQANAGRADVDVLVLQLVAPIPGHKNDRKREIEDMIERLVGESPC</sequence>
<proteinExistence type="predicted"/>